<protein>
    <recommendedName>
        <fullName evidence="4">Invertebrate defensins family profile domain-containing protein</fullName>
    </recommendedName>
</protein>
<name>A0A1L9P920_ASPVE</name>
<feature type="chain" id="PRO_5013313167" description="Invertebrate defensins family profile domain-containing protein" evidence="1">
    <location>
        <begin position="19"/>
        <end position="79"/>
    </location>
</feature>
<gene>
    <name evidence="2" type="ORF">ASPVEDRAFT_37396</name>
</gene>
<dbReference type="RefSeq" id="XP_040663697.1">
    <property type="nucleotide sequence ID" value="XM_040811456.1"/>
</dbReference>
<dbReference type="Proteomes" id="UP000184073">
    <property type="component" value="Unassembled WGS sequence"/>
</dbReference>
<evidence type="ECO:0000313" key="3">
    <source>
        <dbReference type="Proteomes" id="UP000184073"/>
    </source>
</evidence>
<reference evidence="3" key="1">
    <citation type="journal article" date="2017" name="Genome Biol.">
        <title>Comparative genomics reveals high biological diversity and specific adaptations in the industrially and medically important fungal genus Aspergillus.</title>
        <authorList>
            <person name="de Vries R.P."/>
            <person name="Riley R."/>
            <person name="Wiebenga A."/>
            <person name="Aguilar-Osorio G."/>
            <person name="Amillis S."/>
            <person name="Uchima C.A."/>
            <person name="Anderluh G."/>
            <person name="Asadollahi M."/>
            <person name="Askin M."/>
            <person name="Barry K."/>
            <person name="Battaglia E."/>
            <person name="Bayram O."/>
            <person name="Benocci T."/>
            <person name="Braus-Stromeyer S.A."/>
            <person name="Caldana C."/>
            <person name="Canovas D."/>
            <person name="Cerqueira G.C."/>
            <person name="Chen F."/>
            <person name="Chen W."/>
            <person name="Choi C."/>
            <person name="Clum A."/>
            <person name="Dos Santos R.A."/>
            <person name="Damasio A.R."/>
            <person name="Diallinas G."/>
            <person name="Emri T."/>
            <person name="Fekete E."/>
            <person name="Flipphi M."/>
            <person name="Freyberg S."/>
            <person name="Gallo A."/>
            <person name="Gournas C."/>
            <person name="Habgood R."/>
            <person name="Hainaut M."/>
            <person name="Harispe M.L."/>
            <person name="Henrissat B."/>
            <person name="Hilden K.S."/>
            <person name="Hope R."/>
            <person name="Hossain A."/>
            <person name="Karabika E."/>
            <person name="Karaffa L."/>
            <person name="Karanyi Z."/>
            <person name="Krasevec N."/>
            <person name="Kuo A."/>
            <person name="Kusch H."/>
            <person name="LaButti K."/>
            <person name="Lagendijk E.L."/>
            <person name="Lapidus A."/>
            <person name="Levasseur A."/>
            <person name="Lindquist E."/>
            <person name="Lipzen A."/>
            <person name="Logrieco A.F."/>
            <person name="MacCabe A."/>
            <person name="Maekelae M.R."/>
            <person name="Malavazi I."/>
            <person name="Melin P."/>
            <person name="Meyer V."/>
            <person name="Mielnichuk N."/>
            <person name="Miskei M."/>
            <person name="Molnar A.P."/>
            <person name="Mule G."/>
            <person name="Ngan C.Y."/>
            <person name="Orejas M."/>
            <person name="Orosz E."/>
            <person name="Ouedraogo J.P."/>
            <person name="Overkamp K.M."/>
            <person name="Park H.-S."/>
            <person name="Perrone G."/>
            <person name="Piumi F."/>
            <person name="Punt P.J."/>
            <person name="Ram A.F."/>
            <person name="Ramon A."/>
            <person name="Rauscher S."/>
            <person name="Record E."/>
            <person name="Riano-Pachon D.M."/>
            <person name="Robert V."/>
            <person name="Roehrig J."/>
            <person name="Ruller R."/>
            <person name="Salamov A."/>
            <person name="Salih N.S."/>
            <person name="Samson R.A."/>
            <person name="Sandor E."/>
            <person name="Sanguinetti M."/>
            <person name="Schuetze T."/>
            <person name="Sepcic K."/>
            <person name="Shelest E."/>
            <person name="Sherlock G."/>
            <person name="Sophianopoulou V."/>
            <person name="Squina F.M."/>
            <person name="Sun H."/>
            <person name="Susca A."/>
            <person name="Todd R.B."/>
            <person name="Tsang A."/>
            <person name="Unkles S.E."/>
            <person name="van de Wiele N."/>
            <person name="van Rossen-Uffink D."/>
            <person name="Oliveira J.V."/>
            <person name="Vesth T.C."/>
            <person name="Visser J."/>
            <person name="Yu J.-H."/>
            <person name="Zhou M."/>
            <person name="Andersen M.R."/>
            <person name="Archer D.B."/>
            <person name="Baker S.E."/>
            <person name="Benoit I."/>
            <person name="Brakhage A.A."/>
            <person name="Braus G.H."/>
            <person name="Fischer R."/>
            <person name="Frisvad J.C."/>
            <person name="Goldman G.H."/>
            <person name="Houbraken J."/>
            <person name="Oakley B."/>
            <person name="Pocsi I."/>
            <person name="Scazzocchio C."/>
            <person name="Seiboth B."/>
            <person name="vanKuyk P.A."/>
            <person name="Wortman J."/>
            <person name="Dyer P.S."/>
            <person name="Grigoriev I.V."/>
        </authorList>
    </citation>
    <scope>NUCLEOTIDE SEQUENCE [LARGE SCALE GENOMIC DNA]</scope>
    <source>
        <strain evidence="3">CBS 583.65</strain>
    </source>
</reference>
<keyword evidence="3" id="KW-1185">Reference proteome</keyword>
<sequence>MRFSILTITAFFLGASMAVPAAPAAEASGALQLTDKQHAALENLNAQGICISGDACDKRGCCEYKTRNPLGPALGNCKC</sequence>
<feature type="signal peptide" evidence="1">
    <location>
        <begin position="1"/>
        <end position="18"/>
    </location>
</feature>
<evidence type="ECO:0008006" key="4">
    <source>
        <dbReference type="Google" id="ProtNLM"/>
    </source>
</evidence>
<accession>A0A1L9P920</accession>
<dbReference type="AlphaFoldDB" id="A0A1L9P920"/>
<organism evidence="2 3">
    <name type="scientific">Aspergillus versicolor CBS 583.65</name>
    <dbReference type="NCBI Taxonomy" id="1036611"/>
    <lineage>
        <taxon>Eukaryota</taxon>
        <taxon>Fungi</taxon>
        <taxon>Dikarya</taxon>
        <taxon>Ascomycota</taxon>
        <taxon>Pezizomycotina</taxon>
        <taxon>Eurotiomycetes</taxon>
        <taxon>Eurotiomycetidae</taxon>
        <taxon>Eurotiales</taxon>
        <taxon>Aspergillaceae</taxon>
        <taxon>Aspergillus</taxon>
        <taxon>Aspergillus subgen. Nidulantes</taxon>
    </lineage>
</organism>
<proteinExistence type="predicted"/>
<evidence type="ECO:0000313" key="2">
    <source>
        <dbReference type="EMBL" id="OJI97934.1"/>
    </source>
</evidence>
<dbReference type="VEuPathDB" id="FungiDB:ASPVEDRAFT_37396"/>
<evidence type="ECO:0000256" key="1">
    <source>
        <dbReference type="SAM" id="SignalP"/>
    </source>
</evidence>
<keyword evidence="1" id="KW-0732">Signal</keyword>
<dbReference type="EMBL" id="KV878126">
    <property type="protein sequence ID" value="OJI97934.1"/>
    <property type="molecule type" value="Genomic_DNA"/>
</dbReference>
<dbReference type="GeneID" id="63726967"/>